<dbReference type="PANTHER" id="PTHR30461:SF23">
    <property type="entry name" value="DNA RECOMBINASE-RELATED"/>
    <property type="match status" value="1"/>
</dbReference>
<dbReference type="InterPro" id="IPR006119">
    <property type="entry name" value="Resolv_N"/>
</dbReference>
<dbReference type="InterPro" id="IPR025378">
    <property type="entry name" value="DUF4368"/>
</dbReference>
<name>A0A1H6IWF8_RUMFL</name>
<dbReference type="Gene3D" id="3.40.50.1390">
    <property type="entry name" value="Resolvase, N-terminal catalytic domain"/>
    <property type="match status" value="1"/>
</dbReference>
<dbReference type="PANTHER" id="PTHR30461">
    <property type="entry name" value="DNA-INVERTASE FROM LAMBDOID PROPHAGE"/>
    <property type="match status" value="1"/>
</dbReference>
<dbReference type="RefSeq" id="WP_074715465.1">
    <property type="nucleotide sequence ID" value="NZ_FNWV01000003.1"/>
</dbReference>
<evidence type="ECO:0000256" key="1">
    <source>
        <dbReference type="SAM" id="Coils"/>
    </source>
</evidence>
<feature type="domain" description="Recombinase" evidence="3">
    <location>
        <begin position="164"/>
        <end position="308"/>
    </location>
</feature>
<dbReference type="Pfam" id="PF00239">
    <property type="entry name" value="Resolvase"/>
    <property type="match status" value="1"/>
</dbReference>
<dbReference type="InterPro" id="IPR050639">
    <property type="entry name" value="SSR_resolvase"/>
</dbReference>
<feature type="coiled-coil region" evidence="1">
    <location>
        <begin position="407"/>
        <end position="434"/>
    </location>
</feature>
<accession>A0A1H6IWF8</accession>
<dbReference type="InterPro" id="IPR025827">
    <property type="entry name" value="Zn_ribbon_recom_dom"/>
</dbReference>
<protein>
    <submittedName>
        <fullName evidence="4">Site-specific DNA recombinase</fullName>
    </submittedName>
</protein>
<dbReference type="PROSITE" id="PS51737">
    <property type="entry name" value="RECOMBINASE_DNA_BIND"/>
    <property type="match status" value="1"/>
</dbReference>
<sequence length="542" mass="63218">MKNKQPKKAALYCRLSVDDGRMGESVSIGSQKLLLEQYCKDHAIDNYEVYDDDGYSGTNFDRPAFQRMYEDIQNGLIDTVLVKDQSRFGRSYIEVGMYVEKFKELGVRFIAVSDNYDSMKNENDMMFPMRNVLNDYFAREASIKTKTAKKAKAKAGQYIGSKPPFGYKLDPNDRHHLVIDEPAAETVRRIFRMAAQGIGYNKTTKIFREEKVLTPIAYFNLHNPDYFKSDYWRREFDWHVTSIRVILENEVYLGKLIYGKQQCKSMKSKEKVKVPREDWIIVENCHEPIISQELWDDAHRMMSTKRRPTLTGEVQMFAGLLYCADCGHALTYSQKKRKDGTYHGAYSCWMYKTHGKEYCASHYITYDVVYKLVLKDIRRVLKSYRKNKDGFRSFLDSKCSDSSAKKVIQLEHELEKAQGRIAEIDRLLNKLYEDNALGKISDDRYAQMTKTFEEEQAELKKTIPELTYEITTLKARSDAADKFTKVIDSYTDIKELNADILNELIDKIVVHHKEKLYGKTYQQVEIYYRFVGELKETVAKAA</sequence>
<dbReference type="InterPro" id="IPR036162">
    <property type="entry name" value="Resolvase-like_N_sf"/>
</dbReference>
<evidence type="ECO:0000259" key="3">
    <source>
        <dbReference type="PROSITE" id="PS51737"/>
    </source>
</evidence>
<dbReference type="AlphaFoldDB" id="A0A1H6IWF8"/>
<dbReference type="EMBL" id="FNWV01000003">
    <property type="protein sequence ID" value="SEH52519.1"/>
    <property type="molecule type" value="Genomic_DNA"/>
</dbReference>
<proteinExistence type="predicted"/>
<dbReference type="SUPFAM" id="SSF53041">
    <property type="entry name" value="Resolvase-like"/>
    <property type="match status" value="1"/>
</dbReference>
<gene>
    <name evidence="4" type="ORF">SAMN02910265_01251</name>
</gene>
<dbReference type="Pfam" id="PF14287">
    <property type="entry name" value="DUF4368"/>
    <property type="match status" value="1"/>
</dbReference>
<dbReference type="GO" id="GO:0000150">
    <property type="term" value="F:DNA strand exchange activity"/>
    <property type="evidence" value="ECO:0007669"/>
    <property type="project" value="InterPro"/>
</dbReference>
<dbReference type="Pfam" id="PF07508">
    <property type="entry name" value="Recombinase"/>
    <property type="match status" value="1"/>
</dbReference>
<evidence type="ECO:0000259" key="2">
    <source>
        <dbReference type="PROSITE" id="PS51736"/>
    </source>
</evidence>
<reference evidence="4 5" key="1">
    <citation type="submission" date="2016-10" db="EMBL/GenBank/DDBJ databases">
        <authorList>
            <person name="de Groot N.N."/>
        </authorList>
    </citation>
    <scope>NUCLEOTIDE SEQUENCE [LARGE SCALE GENOMIC DNA]</scope>
    <source>
        <strain evidence="4 5">YAD2003</strain>
    </source>
</reference>
<dbReference type="Proteomes" id="UP000183190">
    <property type="component" value="Unassembled WGS sequence"/>
</dbReference>
<dbReference type="Gene3D" id="3.90.1750.20">
    <property type="entry name" value="Putative Large Serine Recombinase, Chain B, Domain 2"/>
    <property type="match status" value="1"/>
</dbReference>
<dbReference type="PROSITE" id="PS51736">
    <property type="entry name" value="RECOMBINASES_3"/>
    <property type="match status" value="1"/>
</dbReference>
<evidence type="ECO:0000313" key="4">
    <source>
        <dbReference type="EMBL" id="SEH52519.1"/>
    </source>
</evidence>
<organism evidence="4 5">
    <name type="scientific">Ruminococcus flavefaciens</name>
    <dbReference type="NCBI Taxonomy" id="1265"/>
    <lineage>
        <taxon>Bacteria</taxon>
        <taxon>Bacillati</taxon>
        <taxon>Bacillota</taxon>
        <taxon>Clostridia</taxon>
        <taxon>Eubacteriales</taxon>
        <taxon>Oscillospiraceae</taxon>
        <taxon>Ruminococcus</taxon>
    </lineage>
</organism>
<dbReference type="SMART" id="SM00857">
    <property type="entry name" value="Resolvase"/>
    <property type="match status" value="1"/>
</dbReference>
<dbReference type="Pfam" id="PF13408">
    <property type="entry name" value="Zn_ribbon_recom"/>
    <property type="match status" value="1"/>
</dbReference>
<dbReference type="InterPro" id="IPR038109">
    <property type="entry name" value="DNA_bind_recomb_sf"/>
</dbReference>
<dbReference type="GO" id="GO:0003677">
    <property type="term" value="F:DNA binding"/>
    <property type="evidence" value="ECO:0007669"/>
    <property type="project" value="InterPro"/>
</dbReference>
<feature type="domain" description="Resolvase/invertase-type recombinase catalytic" evidence="2">
    <location>
        <begin position="8"/>
        <end position="156"/>
    </location>
</feature>
<evidence type="ECO:0000313" key="5">
    <source>
        <dbReference type="Proteomes" id="UP000183190"/>
    </source>
</evidence>
<dbReference type="InterPro" id="IPR011109">
    <property type="entry name" value="DNA_bind_recombinase_dom"/>
</dbReference>
<keyword evidence="1" id="KW-0175">Coiled coil</keyword>